<dbReference type="EMBL" id="CP128355">
    <property type="protein sequence ID" value="XAF69974.1"/>
    <property type="molecule type" value="Genomic_DNA"/>
</dbReference>
<keyword evidence="2" id="KW-0378">Hydrolase</keyword>
<dbReference type="Pfam" id="PF12146">
    <property type="entry name" value="Hydrolase_4"/>
    <property type="match status" value="1"/>
</dbReference>
<dbReference type="PANTHER" id="PTHR11614">
    <property type="entry name" value="PHOSPHOLIPASE-RELATED"/>
    <property type="match status" value="1"/>
</dbReference>
<dbReference type="InterPro" id="IPR022742">
    <property type="entry name" value="Hydrolase_4"/>
</dbReference>
<name>A0ABZ3ECC9_9STAP</name>
<dbReference type="InterPro" id="IPR051044">
    <property type="entry name" value="MAG_DAG_Lipase"/>
</dbReference>
<gene>
    <name evidence="2" type="ORF">QQM35_07805</name>
</gene>
<accession>A0ABZ3ECC9</accession>
<dbReference type="Gene3D" id="3.40.50.1820">
    <property type="entry name" value="alpha/beta hydrolase"/>
    <property type="match status" value="1"/>
</dbReference>
<dbReference type="SUPFAM" id="SSF53474">
    <property type="entry name" value="alpha/beta-Hydrolases"/>
    <property type="match status" value="1"/>
</dbReference>
<proteinExistence type="predicted"/>
<evidence type="ECO:0000259" key="1">
    <source>
        <dbReference type="Pfam" id="PF12146"/>
    </source>
</evidence>
<evidence type="ECO:0000313" key="2">
    <source>
        <dbReference type="EMBL" id="XAF69974.1"/>
    </source>
</evidence>
<organism evidence="2 3">
    <name type="scientific">Staphylococcus hsinchuensis</name>
    <dbReference type="NCBI Taxonomy" id="3051183"/>
    <lineage>
        <taxon>Bacteria</taxon>
        <taxon>Bacillati</taxon>
        <taxon>Bacillota</taxon>
        <taxon>Bacilli</taxon>
        <taxon>Bacillales</taxon>
        <taxon>Staphylococcaceae</taxon>
        <taxon>Staphylococcus</taxon>
    </lineage>
</organism>
<keyword evidence="3" id="KW-1185">Reference proteome</keyword>
<reference evidence="2 3" key="1">
    <citation type="journal article" date="2024" name="Pathogens">
        <title>Staphylococcus hsinchuensis sp. nov., Isolated from Soymilk.</title>
        <authorList>
            <person name="Wang Y.T."/>
            <person name="Lin Y.C."/>
            <person name="Hsieh Y.H."/>
            <person name="Lin Y.T."/>
            <person name="Hamada M."/>
            <person name="Chen C.C."/>
            <person name="Liou J.S."/>
            <person name="Lee A.Y."/>
            <person name="Zhang W.L."/>
            <person name="Chen Y.T."/>
            <person name="Huang C.H."/>
        </authorList>
    </citation>
    <scope>NUCLEOTIDE SEQUENCE [LARGE SCALE GENOMIC DNA]</scope>
    <source>
        <strain evidence="2 3">H164</strain>
    </source>
</reference>
<evidence type="ECO:0000313" key="3">
    <source>
        <dbReference type="Proteomes" id="UP001436297"/>
    </source>
</evidence>
<feature type="domain" description="Serine aminopeptidase S33" evidence="1">
    <location>
        <begin position="28"/>
        <end position="287"/>
    </location>
</feature>
<dbReference type="InterPro" id="IPR029058">
    <property type="entry name" value="AB_hydrolase_fold"/>
</dbReference>
<dbReference type="Proteomes" id="UP001436297">
    <property type="component" value="Chromosome"/>
</dbReference>
<protein>
    <submittedName>
        <fullName evidence="2">Alpha/beta hydrolase</fullName>
    </submittedName>
</protein>
<sequence length="309" mass="35922">MNENEFFITVSDGTMLEVKRDKAKHDTIGVVHFLHGMSEHMGRYDKLIKSLNQQGYDVIRHNHRGHGKHLDEKQKGHIQNLELAADDTYEIAQTICTRYNDIPYIVIGHSMGSMVARVFAYRYPHAAQGLILIGTMQHSKLKSIPAMIALKLITIFCGKNRRMKWLNNSMYKSFNKNIKNVHSDNDWLSSDRNEVKRYEKDPNSGFLVSNQLIYQVVKQQITTSKTKVMKKLNPNLPILLISGKEDPLGEYGNGIRRLGKIYKQAGIQHITVQLYKNKRHEILLENDCETTWQHMYEWIEKQILKDRES</sequence>
<dbReference type="RefSeq" id="WP_251516643.1">
    <property type="nucleotide sequence ID" value="NZ_CP128355.1"/>
</dbReference>
<dbReference type="GO" id="GO:0016787">
    <property type="term" value="F:hydrolase activity"/>
    <property type="evidence" value="ECO:0007669"/>
    <property type="project" value="UniProtKB-KW"/>
</dbReference>